<evidence type="ECO:0000256" key="2">
    <source>
        <dbReference type="ARBA" id="ARBA00022614"/>
    </source>
</evidence>
<accession>A0AAE1YZ65</accession>
<dbReference type="SUPFAM" id="SSF56112">
    <property type="entry name" value="Protein kinase-like (PK-like)"/>
    <property type="match status" value="1"/>
</dbReference>
<reference evidence="12" key="1">
    <citation type="submission" date="2020-06" db="EMBL/GenBank/DDBJ databases">
        <authorList>
            <person name="Li T."/>
            <person name="Hu X."/>
            <person name="Zhang T."/>
            <person name="Song X."/>
            <person name="Zhang H."/>
            <person name="Dai N."/>
            <person name="Sheng W."/>
            <person name="Hou X."/>
            <person name="Wei L."/>
        </authorList>
    </citation>
    <scope>NUCLEOTIDE SEQUENCE</scope>
    <source>
        <strain evidence="12">3651</strain>
        <tissue evidence="12">Leaf</tissue>
    </source>
</reference>
<dbReference type="InterPro" id="IPR046959">
    <property type="entry name" value="PRK1-6/SRF4-like"/>
</dbReference>
<keyword evidence="12" id="KW-0418">Kinase</keyword>
<evidence type="ECO:0000256" key="8">
    <source>
        <dbReference type="ARBA" id="ARBA00023180"/>
    </source>
</evidence>
<dbReference type="SUPFAM" id="SSF52058">
    <property type="entry name" value="L domain-like"/>
    <property type="match status" value="1"/>
</dbReference>
<dbReference type="InterPro" id="IPR000719">
    <property type="entry name" value="Prot_kinase_dom"/>
</dbReference>
<evidence type="ECO:0000256" key="1">
    <source>
        <dbReference type="ARBA" id="ARBA00004370"/>
    </source>
</evidence>
<feature type="non-terminal residue" evidence="12">
    <location>
        <position position="637"/>
    </location>
</feature>
<keyword evidence="2" id="KW-0433">Leucine-rich repeat</keyword>
<evidence type="ECO:0000256" key="5">
    <source>
        <dbReference type="ARBA" id="ARBA00022737"/>
    </source>
</evidence>
<dbReference type="AlphaFoldDB" id="A0AAE1YZ65"/>
<feature type="compositionally biased region" description="Polar residues" evidence="9">
    <location>
        <begin position="280"/>
        <end position="293"/>
    </location>
</feature>
<keyword evidence="7 10" id="KW-0472">Membrane</keyword>
<evidence type="ECO:0000313" key="13">
    <source>
        <dbReference type="Proteomes" id="UP001293254"/>
    </source>
</evidence>
<feature type="region of interest" description="Disordered" evidence="9">
    <location>
        <begin position="597"/>
        <end position="637"/>
    </location>
</feature>
<dbReference type="InterPro" id="IPR001611">
    <property type="entry name" value="Leu-rich_rpt"/>
</dbReference>
<name>A0AAE1YZ65_9LAMI</name>
<evidence type="ECO:0000256" key="3">
    <source>
        <dbReference type="ARBA" id="ARBA00022692"/>
    </source>
</evidence>
<dbReference type="PANTHER" id="PTHR48007:SF76">
    <property type="entry name" value="OS03G0145102 PROTEIN"/>
    <property type="match status" value="1"/>
</dbReference>
<feature type="compositionally biased region" description="Low complexity" evidence="9">
    <location>
        <begin position="294"/>
        <end position="310"/>
    </location>
</feature>
<evidence type="ECO:0000256" key="4">
    <source>
        <dbReference type="ARBA" id="ARBA00022729"/>
    </source>
</evidence>
<dbReference type="GO" id="GO:0005524">
    <property type="term" value="F:ATP binding"/>
    <property type="evidence" value="ECO:0007669"/>
    <property type="project" value="InterPro"/>
</dbReference>
<keyword evidence="12" id="KW-0675">Receptor</keyword>
<dbReference type="Pfam" id="PF00069">
    <property type="entry name" value="Pkinase"/>
    <property type="match status" value="1"/>
</dbReference>
<evidence type="ECO:0000256" key="9">
    <source>
        <dbReference type="SAM" id="MobiDB-lite"/>
    </source>
</evidence>
<feature type="transmembrane region" description="Helical" evidence="10">
    <location>
        <begin position="322"/>
        <end position="346"/>
    </location>
</feature>
<dbReference type="Pfam" id="PF13855">
    <property type="entry name" value="LRR_8"/>
    <property type="match status" value="1"/>
</dbReference>
<feature type="compositionally biased region" description="Gly residues" evidence="9">
    <location>
        <begin position="625"/>
        <end position="637"/>
    </location>
</feature>
<keyword evidence="4" id="KW-0732">Signal</keyword>
<sequence length="637" mass="70580">HSHHFETPSAKNHQFPSALLLHNRRRRPEELLPQMALTPFKSHFFLFCFLTLIFLVQSRPSLLPSDFDALLLVHRGFGLRRGPERNPCDSAGIFCERRIVNSSYVLRVTRLVFESLDLDGRLSPAIGQLSELKELSLPNNQLVDQIPAQIVDCQKLEVLNLGNNRFSGKIPPGLSSLIRLRVLDLSANRFTGTIKFLKYFPNLEKLNLADNMFAGKVPMSLKSFRNLRFINLSGNGLLEMGPSPLMRNDLDQYLSSELAEERIPKRYVFAEASQDKNQSLSAVAPASSQGSNGSTAATPSPSPSPMAVVPSHKHKKNEKRKIVGWVLGFLAGGLAGIVSGMVFSMLSKLLLVVIRGRGKDSSLKIFSPLIKKPEDLSFLEKEDGLGSLDIIGRGGCGEVYKAVLPGSNGKEIAIKKIIQPPRDADELTEEDSKMMNKKMRQIKSEIQTVGQIRHRNLLALLAHLPRPDCHYLVYEYMKNGSLQDYLQHVKEDEFFQHTDELSLVKWMRNVMTSEDPKRAIDPKLLGNGYEEQMLLVLKVACFCTLDNPKERPNSKDARSLSQGRSLLKQSGLCSNGHKTSSGLNTLDLLGKRASPSKPWKVNGLEAAGPIGAADEEEELSSEKGSIGGSGKWVGIGN</sequence>
<dbReference type="Gene3D" id="3.80.10.10">
    <property type="entry name" value="Ribonuclease Inhibitor"/>
    <property type="match status" value="2"/>
</dbReference>
<feature type="domain" description="Protein kinase" evidence="11">
    <location>
        <begin position="385"/>
        <end position="637"/>
    </location>
</feature>
<keyword evidence="13" id="KW-1185">Reference proteome</keyword>
<dbReference type="GO" id="GO:0004672">
    <property type="term" value="F:protein kinase activity"/>
    <property type="evidence" value="ECO:0007669"/>
    <property type="project" value="InterPro"/>
</dbReference>
<comment type="subcellular location">
    <subcellularLocation>
        <location evidence="1">Membrane</location>
    </subcellularLocation>
</comment>
<dbReference type="InterPro" id="IPR011009">
    <property type="entry name" value="Kinase-like_dom_sf"/>
</dbReference>
<dbReference type="InterPro" id="IPR032675">
    <property type="entry name" value="LRR_dom_sf"/>
</dbReference>
<dbReference type="GO" id="GO:0016020">
    <property type="term" value="C:membrane"/>
    <property type="evidence" value="ECO:0007669"/>
    <property type="project" value="UniProtKB-SubCell"/>
</dbReference>
<dbReference type="Gene3D" id="3.30.200.20">
    <property type="entry name" value="Phosphorylase Kinase, domain 1"/>
    <property type="match status" value="1"/>
</dbReference>
<dbReference type="PROSITE" id="PS50011">
    <property type="entry name" value="PROTEIN_KINASE_DOM"/>
    <property type="match status" value="1"/>
</dbReference>
<reference evidence="12" key="2">
    <citation type="journal article" date="2024" name="Plant">
        <title>Genomic evolution and insights into agronomic trait innovations of Sesamum species.</title>
        <authorList>
            <person name="Miao H."/>
            <person name="Wang L."/>
            <person name="Qu L."/>
            <person name="Liu H."/>
            <person name="Sun Y."/>
            <person name="Le M."/>
            <person name="Wang Q."/>
            <person name="Wei S."/>
            <person name="Zheng Y."/>
            <person name="Lin W."/>
            <person name="Duan Y."/>
            <person name="Cao H."/>
            <person name="Xiong S."/>
            <person name="Wang X."/>
            <person name="Wei L."/>
            <person name="Li C."/>
            <person name="Ma Q."/>
            <person name="Ju M."/>
            <person name="Zhao R."/>
            <person name="Li G."/>
            <person name="Mu C."/>
            <person name="Tian Q."/>
            <person name="Mei H."/>
            <person name="Zhang T."/>
            <person name="Gao T."/>
            <person name="Zhang H."/>
        </authorList>
    </citation>
    <scope>NUCLEOTIDE SEQUENCE</scope>
    <source>
        <strain evidence="12">3651</strain>
    </source>
</reference>
<feature type="transmembrane region" description="Helical" evidence="10">
    <location>
        <begin position="36"/>
        <end position="56"/>
    </location>
</feature>
<feature type="region of interest" description="Disordered" evidence="9">
    <location>
        <begin position="280"/>
        <end position="315"/>
    </location>
</feature>
<comment type="caution">
    <text evidence="12">The sequence shown here is derived from an EMBL/GenBank/DDBJ whole genome shotgun (WGS) entry which is preliminary data.</text>
</comment>
<dbReference type="Gene3D" id="1.10.510.10">
    <property type="entry name" value="Transferase(Phosphotransferase) domain 1"/>
    <property type="match status" value="1"/>
</dbReference>
<protein>
    <submittedName>
        <fullName evidence="12">Leucine-rich repeat receptor-like serine/threonine/tyrosine-protein kinase SOBIR1</fullName>
    </submittedName>
</protein>
<dbReference type="EMBL" id="JACGWO010000001">
    <property type="protein sequence ID" value="KAK4438448.1"/>
    <property type="molecule type" value="Genomic_DNA"/>
</dbReference>
<evidence type="ECO:0000256" key="6">
    <source>
        <dbReference type="ARBA" id="ARBA00022989"/>
    </source>
</evidence>
<dbReference type="Pfam" id="PF00560">
    <property type="entry name" value="LRR_1"/>
    <property type="match status" value="1"/>
</dbReference>
<keyword evidence="6 10" id="KW-1133">Transmembrane helix</keyword>
<evidence type="ECO:0000256" key="7">
    <source>
        <dbReference type="ARBA" id="ARBA00023136"/>
    </source>
</evidence>
<evidence type="ECO:0000256" key="10">
    <source>
        <dbReference type="SAM" id="Phobius"/>
    </source>
</evidence>
<keyword evidence="5" id="KW-0677">Repeat</keyword>
<dbReference type="PANTHER" id="PTHR48007">
    <property type="entry name" value="LEUCINE-RICH REPEAT RECEPTOR-LIKE PROTEIN KINASE PXC1"/>
    <property type="match status" value="1"/>
</dbReference>
<dbReference type="Proteomes" id="UP001293254">
    <property type="component" value="Unassembled WGS sequence"/>
</dbReference>
<organism evidence="12 13">
    <name type="scientific">Sesamum alatum</name>
    <dbReference type="NCBI Taxonomy" id="300844"/>
    <lineage>
        <taxon>Eukaryota</taxon>
        <taxon>Viridiplantae</taxon>
        <taxon>Streptophyta</taxon>
        <taxon>Embryophyta</taxon>
        <taxon>Tracheophyta</taxon>
        <taxon>Spermatophyta</taxon>
        <taxon>Magnoliopsida</taxon>
        <taxon>eudicotyledons</taxon>
        <taxon>Gunneridae</taxon>
        <taxon>Pentapetalae</taxon>
        <taxon>asterids</taxon>
        <taxon>lamiids</taxon>
        <taxon>Lamiales</taxon>
        <taxon>Pedaliaceae</taxon>
        <taxon>Sesamum</taxon>
    </lineage>
</organism>
<gene>
    <name evidence="12" type="ORF">Salat_0179100</name>
</gene>
<keyword evidence="8" id="KW-0325">Glycoprotein</keyword>
<keyword evidence="12" id="KW-0808">Transferase</keyword>
<proteinExistence type="predicted"/>
<evidence type="ECO:0000259" key="11">
    <source>
        <dbReference type="PROSITE" id="PS50011"/>
    </source>
</evidence>
<evidence type="ECO:0000313" key="12">
    <source>
        <dbReference type="EMBL" id="KAK4438448.1"/>
    </source>
</evidence>
<keyword evidence="3 10" id="KW-0812">Transmembrane</keyword>
<dbReference type="FunFam" id="3.80.10.10:FF:000041">
    <property type="entry name" value="LRR receptor-like serine/threonine-protein kinase ERECTA"/>
    <property type="match status" value="1"/>
</dbReference>